<dbReference type="OrthoDB" id="115435at2759"/>
<proteinExistence type="predicted"/>
<name>A0A3M7RP64_BRAPC</name>
<organism evidence="1 2">
    <name type="scientific">Brachionus plicatilis</name>
    <name type="common">Marine rotifer</name>
    <name type="synonym">Brachionus muelleri</name>
    <dbReference type="NCBI Taxonomy" id="10195"/>
    <lineage>
        <taxon>Eukaryota</taxon>
        <taxon>Metazoa</taxon>
        <taxon>Spiralia</taxon>
        <taxon>Gnathifera</taxon>
        <taxon>Rotifera</taxon>
        <taxon>Eurotatoria</taxon>
        <taxon>Monogononta</taxon>
        <taxon>Pseudotrocha</taxon>
        <taxon>Ploima</taxon>
        <taxon>Brachionidae</taxon>
        <taxon>Brachionus</taxon>
    </lineage>
</organism>
<dbReference type="PANTHER" id="PTHR37984:SF15">
    <property type="entry name" value="INTEGRASE CATALYTIC DOMAIN-CONTAINING PROTEIN"/>
    <property type="match status" value="1"/>
</dbReference>
<keyword evidence="2" id="KW-1185">Reference proteome</keyword>
<dbReference type="Proteomes" id="UP000276133">
    <property type="component" value="Unassembled WGS sequence"/>
</dbReference>
<dbReference type="PANTHER" id="PTHR37984">
    <property type="entry name" value="PROTEIN CBG26694"/>
    <property type="match status" value="1"/>
</dbReference>
<comment type="caution">
    <text evidence="1">The sequence shown here is derived from an EMBL/GenBank/DDBJ whole genome shotgun (WGS) entry which is preliminary data.</text>
</comment>
<accession>A0A3M7RP64</accession>
<dbReference type="EMBL" id="REGN01002937">
    <property type="protein sequence ID" value="RNA25356.1"/>
    <property type="molecule type" value="Genomic_DNA"/>
</dbReference>
<evidence type="ECO:0000313" key="1">
    <source>
        <dbReference type="EMBL" id="RNA25356.1"/>
    </source>
</evidence>
<reference evidence="1 2" key="1">
    <citation type="journal article" date="2018" name="Sci. Rep.">
        <title>Genomic signatures of local adaptation to the degree of environmental predictability in rotifers.</title>
        <authorList>
            <person name="Franch-Gras L."/>
            <person name="Hahn C."/>
            <person name="Garcia-Roger E.M."/>
            <person name="Carmona M.J."/>
            <person name="Serra M."/>
            <person name="Gomez A."/>
        </authorList>
    </citation>
    <scope>NUCLEOTIDE SEQUENCE [LARGE SCALE GENOMIC DNA]</scope>
    <source>
        <strain evidence="1">HYR1</strain>
    </source>
</reference>
<dbReference type="AlphaFoldDB" id="A0A3M7RP64"/>
<gene>
    <name evidence="1" type="ORF">BpHYR1_016152</name>
</gene>
<sequence length="278" mass="32841">MFKKHMFDFICFGRHVRFFTDLKPISTLEKSKEPDGRLFKLFLKLQDLDHEIIYYPGILNKTADLLSRPNVQISKLDVGVDIDWQTEQHKDKELSVILIAIKTNNKNRLNELEKSQTWKQCIERSTGYSPNQIIFGKTKPSQDDCKLEIEADKSCETREEVQDKVKSNNERSQASIKQQYDKNVKIVEFKVGDLVLLVNTRQKFIGPYEIFWQINEVNFEIIDPKQGKKQFVYRNRMQKYFGRPKAKSIDSSDLDWQDDKVTIAARIARMRQLRREEL</sequence>
<evidence type="ECO:0000313" key="2">
    <source>
        <dbReference type="Proteomes" id="UP000276133"/>
    </source>
</evidence>
<dbReference type="InterPro" id="IPR050951">
    <property type="entry name" value="Retrovirus_Pol_polyprotein"/>
</dbReference>
<protein>
    <submittedName>
        <fullName evidence="1">Retrovirus-related Pol poly from transposon</fullName>
    </submittedName>
</protein>